<name>A0AAE8N4T0_9PEZI</name>
<dbReference type="Proteomes" id="UP001187682">
    <property type="component" value="Unassembled WGS sequence"/>
</dbReference>
<reference evidence="2" key="1">
    <citation type="submission" date="2018-03" db="EMBL/GenBank/DDBJ databases">
        <authorList>
            <person name="Guldener U."/>
        </authorList>
    </citation>
    <scope>NUCLEOTIDE SEQUENCE</scope>
</reference>
<evidence type="ECO:0000313" key="3">
    <source>
        <dbReference type="Proteomes" id="UP001187682"/>
    </source>
</evidence>
<proteinExistence type="predicted"/>
<gene>
    <name evidence="2" type="ORF">DNG_07955</name>
</gene>
<accession>A0AAE8N4T0</accession>
<dbReference type="EMBL" id="ONZQ02000012">
    <property type="protein sequence ID" value="SPO05268.1"/>
    <property type="molecule type" value="Genomic_DNA"/>
</dbReference>
<dbReference type="AlphaFoldDB" id="A0AAE8N4T0"/>
<sequence>MALAIGKAADMDSVIGSFFPGLQDHRLPLPASLLTPPPSPRPNAAASNIVNVKPAASSGLRSGNACLPAPQEERDERVDPTLTIYRSTSPTSQVGSSVIKKANIIDH</sequence>
<evidence type="ECO:0000256" key="1">
    <source>
        <dbReference type="SAM" id="MobiDB-lite"/>
    </source>
</evidence>
<organism evidence="2 3">
    <name type="scientific">Cephalotrichum gorgonifer</name>
    <dbReference type="NCBI Taxonomy" id="2041049"/>
    <lineage>
        <taxon>Eukaryota</taxon>
        <taxon>Fungi</taxon>
        <taxon>Dikarya</taxon>
        <taxon>Ascomycota</taxon>
        <taxon>Pezizomycotina</taxon>
        <taxon>Sordariomycetes</taxon>
        <taxon>Hypocreomycetidae</taxon>
        <taxon>Microascales</taxon>
        <taxon>Microascaceae</taxon>
        <taxon>Cephalotrichum</taxon>
    </lineage>
</organism>
<evidence type="ECO:0000313" key="2">
    <source>
        <dbReference type="EMBL" id="SPO05268.1"/>
    </source>
</evidence>
<comment type="caution">
    <text evidence="2">The sequence shown here is derived from an EMBL/GenBank/DDBJ whole genome shotgun (WGS) entry which is preliminary data.</text>
</comment>
<keyword evidence="3" id="KW-1185">Reference proteome</keyword>
<feature type="region of interest" description="Disordered" evidence="1">
    <location>
        <begin position="56"/>
        <end position="90"/>
    </location>
</feature>
<protein>
    <submittedName>
        <fullName evidence="2">Uncharacterized protein</fullName>
    </submittedName>
</protein>